<feature type="transmembrane region" description="Helical" evidence="1">
    <location>
        <begin position="84"/>
        <end position="104"/>
    </location>
</feature>
<proteinExistence type="predicted"/>
<protein>
    <submittedName>
        <fullName evidence="3">Uncharacterized protein</fullName>
    </submittedName>
</protein>
<dbReference type="PANTHER" id="PTHR38640:SF1">
    <property type="entry name" value="GEO09659P1"/>
    <property type="match status" value="1"/>
</dbReference>
<keyword evidence="1" id="KW-0472">Membrane</keyword>
<keyword evidence="2" id="KW-1185">Reference proteome</keyword>
<accession>A0A0M3IA09</accession>
<keyword evidence="1" id="KW-1133">Transmembrane helix</keyword>
<dbReference type="AlphaFoldDB" id="A0A0M3IA09"/>
<dbReference type="PANTHER" id="PTHR38640">
    <property type="entry name" value="GEO09659P1"/>
    <property type="match status" value="1"/>
</dbReference>
<sequence>MIELIGAYVINFRFCKHFSMYDFGSLGRMSVLRRLSDWRREVFPSLTSRTLQTHYLPLCGAASHTCFTVHIYAPHLLAKIFPMYDLAVSNALLFTSHLGIGFYVYHRPHLCELPSSTRIEYSAFASLIFNFGSLLFAVLVRALFPHRSQNRGMNDECTVESDLRSDVELLPTFERMQIYVPYRLKDAPSGRQDRLGDEARLVLLQHEVFSQMELRVSLCNCELFVHESSNPHS</sequence>
<feature type="transmembrane region" description="Helical" evidence="1">
    <location>
        <begin position="124"/>
        <end position="144"/>
    </location>
</feature>
<evidence type="ECO:0000256" key="1">
    <source>
        <dbReference type="SAM" id="Phobius"/>
    </source>
</evidence>
<dbReference type="Proteomes" id="UP000036681">
    <property type="component" value="Unplaced"/>
</dbReference>
<reference evidence="3" key="1">
    <citation type="submission" date="2017-02" db="UniProtKB">
        <authorList>
            <consortium name="WormBaseParasite"/>
        </authorList>
    </citation>
    <scope>IDENTIFICATION</scope>
</reference>
<keyword evidence="1" id="KW-0812">Transmembrane</keyword>
<dbReference type="WBParaSite" id="ALUE_0001435601-mRNA-1">
    <property type="protein sequence ID" value="ALUE_0001435601-mRNA-1"/>
    <property type="gene ID" value="ALUE_0001435601"/>
</dbReference>
<evidence type="ECO:0000313" key="3">
    <source>
        <dbReference type="WBParaSite" id="ALUE_0001435601-mRNA-1"/>
    </source>
</evidence>
<evidence type="ECO:0000313" key="2">
    <source>
        <dbReference type="Proteomes" id="UP000036681"/>
    </source>
</evidence>
<organism evidence="2 3">
    <name type="scientific">Ascaris lumbricoides</name>
    <name type="common">Giant roundworm</name>
    <dbReference type="NCBI Taxonomy" id="6252"/>
    <lineage>
        <taxon>Eukaryota</taxon>
        <taxon>Metazoa</taxon>
        <taxon>Ecdysozoa</taxon>
        <taxon>Nematoda</taxon>
        <taxon>Chromadorea</taxon>
        <taxon>Rhabditida</taxon>
        <taxon>Spirurina</taxon>
        <taxon>Ascaridomorpha</taxon>
        <taxon>Ascaridoidea</taxon>
        <taxon>Ascarididae</taxon>
        <taxon>Ascaris</taxon>
    </lineage>
</organism>
<name>A0A0M3IA09_ASCLU</name>